<organism evidence="6 7">
    <name type="scientific">Seiridium cardinale</name>
    <dbReference type="NCBI Taxonomy" id="138064"/>
    <lineage>
        <taxon>Eukaryota</taxon>
        <taxon>Fungi</taxon>
        <taxon>Dikarya</taxon>
        <taxon>Ascomycota</taxon>
        <taxon>Pezizomycotina</taxon>
        <taxon>Sordariomycetes</taxon>
        <taxon>Xylariomycetidae</taxon>
        <taxon>Amphisphaeriales</taxon>
        <taxon>Sporocadaceae</taxon>
        <taxon>Seiridium</taxon>
    </lineage>
</organism>
<dbReference type="PANTHER" id="PTHR31001">
    <property type="entry name" value="UNCHARACTERIZED TRANSCRIPTIONAL REGULATORY PROTEIN"/>
    <property type="match status" value="1"/>
</dbReference>
<feature type="compositionally biased region" description="Polar residues" evidence="4">
    <location>
        <begin position="94"/>
        <end position="112"/>
    </location>
</feature>
<evidence type="ECO:0000313" key="7">
    <source>
        <dbReference type="Proteomes" id="UP001465668"/>
    </source>
</evidence>
<dbReference type="PROSITE" id="PS50048">
    <property type="entry name" value="ZN2_CY6_FUNGAL_2"/>
    <property type="match status" value="1"/>
</dbReference>
<keyword evidence="2" id="KW-0479">Metal-binding</keyword>
<feature type="domain" description="Zn(2)-C6 fungal-type" evidence="5">
    <location>
        <begin position="16"/>
        <end position="45"/>
    </location>
</feature>
<evidence type="ECO:0000313" key="6">
    <source>
        <dbReference type="EMBL" id="KAK9780903.1"/>
    </source>
</evidence>
<gene>
    <name evidence="6" type="ORF">SCAR479_02089</name>
</gene>
<dbReference type="Pfam" id="PF04082">
    <property type="entry name" value="Fungal_trans"/>
    <property type="match status" value="1"/>
</dbReference>
<dbReference type="PROSITE" id="PS00463">
    <property type="entry name" value="ZN2_CY6_FUNGAL_1"/>
    <property type="match status" value="1"/>
</dbReference>
<evidence type="ECO:0000256" key="1">
    <source>
        <dbReference type="ARBA" id="ARBA00004123"/>
    </source>
</evidence>
<evidence type="ECO:0000256" key="2">
    <source>
        <dbReference type="ARBA" id="ARBA00022723"/>
    </source>
</evidence>
<dbReference type="InterPro" id="IPR001138">
    <property type="entry name" value="Zn2Cys6_DnaBD"/>
</dbReference>
<dbReference type="CDD" id="cd00067">
    <property type="entry name" value="GAL4"/>
    <property type="match status" value="1"/>
</dbReference>
<accession>A0ABR2Y4R2</accession>
<dbReference type="SUPFAM" id="SSF57701">
    <property type="entry name" value="Zn2/Cys6 DNA-binding domain"/>
    <property type="match status" value="1"/>
</dbReference>
<dbReference type="Pfam" id="PF00172">
    <property type="entry name" value="Zn_clus"/>
    <property type="match status" value="1"/>
</dbReference>
<evidence type="ECO:0000259" key="5">
    <source>
        <dbReference type="PROSITE" id="PS50048"/>
    </source>
</evidence>
<comment type="subcellular location">
    <subcellularLocation>
        <location evidence="1">Nucleus</location>
    </subcellularLocation>
</comment>
<proteinExistence type="predicted"/>
<sequence length="653" mass="75245">MASPSPAGRRGPHKYACSLCARRKVKCNKDDPCSNCLKAKKECLYEIPAAQRPRKRAADEDLTTRLAIYEDLMRQHNLDFSRYTHTWVPSLSNSSFDESHHNSPMSVKSATTRPDYEVGLSENMTTEVESLTSCGKLKYPPIQSLRRKDDPLWHPTPPLQFAYPSDLPELRELHPQPRNIFRFWQIFVDKVHPITKIVHAPTLQQRILEASWDIPKASKSLTAIMFAIYTLAITPMTSDDCKTSFGESRDILLMRYRAATVQALLAAEFLTTKEFEVLQALVLFLLADPESEMTCVLAGSAMKIGQRMGLYRENTNPRMPFFEKEMRIRLWWQLRCIDSRSGTLCTPGTSPPLESEFGDIRLPLNVNDVDLHPDMVDPPIEHDGPTEMLCVLLKFEVFNWLRHSLKASKVFDNIIHGPARNKMSVSLQDGKDAIDELEELYQTKYIRNCDEHIPLHGLTHTIANLSLARMRFKIHHPRWRAAADGGEIHMTREESDMLFNSAVDSLHFVDVGLRSKFSSHLFTHMTFRFQLDAYIYVISDMRRRSCGDRVAIAWNLVEQLYNENPELINDDDNTFFIALGDLTLEAWETRRKELVDGQSARKFDLMPQFIQLLWDKRENRDVNLIQIPSGLDVLGLADDVDLNWEYWNDFLQL</sequence>
<feature type="region of interest" description="Disordered" evidence="4">
    <location>
        <begin position="94"/>
        <end position="113"/>
    </location>
</feature>
<dbReference type="InterPro" id="IPR036864">
    <property type="entry name" value="Zn2-C6_fun-type_DNA-bd_sf"/>
</dbReference>
<dbReference type="InterPro" id="IPR007219">
    <property type="entry name" value="XnlR_reg_dom"/>
</dbReference>
<dbReference type="InterPro" id="IPR050613">
    <property type="entry name" value="Sec_Metabolite_Reg"/>
</dbReference>
<evidence type="ECO:0000256" key="4">
    <source>
        <dbReference type="SAM" id="MobiDB-lite"/>
    </source>
</evidence>
<protein>
    <submittedName>
        <fullName evidence="6">Zn(2)-C6 fungal-type domain-containing protein</fullName>
    </submittedName>
</protein>
<dbReference type="PANTHER" id="PTHR31001:SF85">
    <property type="entry name" value="ZN(II)2CYS6 TRANSCRIPTION FACTOR (EUROFUNG)"/>
    <property type="match status" value="1"/>
</dbReference>
<dbReference type="EMBL" id="JARVKM010000005">
    <property type="protein sequence ID" value="KAK9780903.1"/>
    <property type="molecule type" value="Genomic_DNA"/>
</dbReference>
<evidence type="ECO:0000256" key="3">
    <source>
        <dbReference type="ARBA" id="ARBA00023242"/>
    </source>
</evidence>
<dbReference type="SMART" id="SM00066">
    <property type="entry name" value="GAL4"/>
    <property type="match status" value="1"/>
</dbReference>
<comment type="caution">
    <text evidence="6">The sequence shown here is derived from an EMBL/GenBank/DDBJ whole genome shotgun (WGS) entry which is preliminary data.</text>
</comment>
<keyword evidence="7" id="KW-1185">Reference proteome</keyword>
<dbReference type="Gene3D" id="4.10.240.10">
    <property type="entry name" value="Zn(2)-C6 fungal-type DNA-binding domain"/>
    <property type="match status" value="1"/>
</dbReference>
<dbReference type="CDD" id="cd12148">
    <property type="entry name" value="fungal_TF_MHR"/>
    <property type="match status" value="1"/>
</dbReference>
<dbReference type="Proteomes" id="UP001465668">
    <property type="component" value="Unassembled WGS sequence"/>
</dbReference>
<reference evidence="6 7" key="1">
    <citation type="submission" date="2024-02" db="EMBL/GenBank/DDBJ databases">
        <title>First draft genome assembly of two strains of Seiridium cardinale.</title>
        <authorList>
            <person name="Emiliani G."/>
            <person name="Scali E."/>
        </authorList>
    </citation>
    <scope>NUCLEOTIDE SEQUENCE [LARGE SCALE GENOMIC DNA]</scope>
    <source>
        <strain evidence="6 7">BM-138-000479</strain>
    </source>
</reference>
<keyword evidence="3" id="KW-0539">Nucleus</keyword>
<name>A0ABR2Y4R2_9PEZI</name>